<gene>
    <name evidence="3" type="ORF">HPC62_13250</name>
</gene>
<keyword evidence="1" id="KW-0472">Membrane</keyword>
<accession>A0A6M8BHA9</accession>
<feature type="signal peptide" evidence="2">
    <location>
        <begin position="1"/>
        <end position="28"/>
    </location>
</feature>
<name>A0A6M8BHA9_9CYAN</name>
<keyword evidence="2" id="KW-0732">Signal</keyword>
<keyword evidence="4" id="KW-1185">Reference proteome</keyword>
<dbReference type="AlphaFoldDB" id="A0A6M8BHA9"/>
<evidence type="ECO:0000256" key="2">
    <source>
        <dbReference type="SAM" id="SignalP"/>
    </source>
</evidence>
<feature type="transmembrane region" description="Helical" evidence="1">
    <location>
        <begin position="52"/>
        <end position="71"/>
    </location>
</feature>
<dbReference type="EMBL" id="CP053661">
    <property type="protein sequence ID" value="QKD83031.1"/>
    <property type="molecule type" value="Genomic_DNA"/>
</dbReference>
<feature type="transmembrane region" description="Helical" evidence="1">
    <location>
        <begin position="83"/>
        <end position="103"/>
    </location>
</feature>
<dbReference type="KEGG" id="theu:HPC62_13250"/>
<proteinExistence type="predicted"/>
<reference evidence="3 4" key="1">
    <citation type="submission" date="2020-05" db="EMBL/GenBank/DDBJ databases">
        <title>Complete genome sequence of of a novel Thermoleptolyngbya strain isolated from hot springs of Ganzi, Sichuan China.</title>
        <authorList>
            <person name="Tang J."/>
            <person name="Daroch M."/>
            <person name="Li L."/>
            <person name="Waleron K."/>
            <person name="Waleron M."/>
            <person name="Waleron M."/>
        </authorList>
    </citation>
    <scope>NUCLEOTIDE SEQUENCE [LARGE SCALE GENOMIC DNA]</scope>
    <source>
        <strain evidence="3 4">PKUAC-SCTA183</strain>
    </source>
</reference>
<protein>
    <recommendedName>
        <fullName evidence="5">Sulphur transport domain-containing protein</fullName>
    </recommendedName>
</protein>
<feature type="chain" id="PRO_5026715392" description="Sulphur transport domain-containing protein" evidence="2">
    <location>
        <begin position="29"/>
        <end position="124"/>
    </location>
</feature>
<organism evidence="3 4">
    <name type="scientific">Thermoleptolyngbya sichuanensis A183</name>
    <dbReference type="NCBI Taxonomy" id="2737172"/>
    <lineage>
        <taxon>Bacteria</taxon>
        <taxon>Bacillati</taxon>
        <taxon>Cyanobacteriota</taxon>
        <taxon>Cyanophyceae</taxon>
        <taxon>Oculatellales</taxon>
        <taxon>Oculatellaceae</taxon>
        <taxon>Thermoleptolyngbya</taxon>
        <taxon>Thermoleptolyngbya sichuanensis</taxon>
    </lineage>
</organism>
<evidence type="ECO:0000313" key="4">
    <source>
        <dbReference type="Proteomes" id="UP000505210"/>
    </source>
</evidence>
<keyword evidence="1" id="KW-1133">Transmembrane helix</keyword>
<evidence type="ECO:0000313" key="3">
    <source>
        <dbReference type="EMBL" id="QKD83031.1"/>
    </source>
</evidence>
<sequence length="124" mass="13325">MPYYYSSAPYFLFVAGLLAGLASGAAFSATLKQQVNEWDKNRSTRTLANMQGPQLLVPFLGISGGVCFFLAAGLEIFGFPTKLAYAVAIPLTVLTGLLVWTQLARLLEQLERGGSKALDLDSFG</sequence>
<dbReference type="Proteomes" id="UP000505210">
    <property type="component" value="Chromosome"/>
</dbReference>
<dbReference type="RefSeq" id="WP_172356402.1">
    <property type="nucleotide sequence ID" value="NZ_CP053661.1"/>
</dbReference>
<keyword evidence="1" id="KW-0812">Transmembrane</keyword>
<evidence type="ECO:0008006" key="5">
    <source>
        <dbReference type="Google" id="ProtNLM"/>
    </source>
</evidence>
<evidence type="ECO:0000256" key="1">
    <source>
        <dbReference type="SAM" id="Phobius"/>
    </source>
</evidence>